<dbReference type="Gene3D" id="3.10.450.50">
    <property type="match status" value="1"/>
</dbReference>
<evidence type="ECO:0000313" key="1">
    <source>
        <dbReference type="EMBL" id="MDR6224891.1"/>
    </source>
</evidence>
<organism evidence="1 2">
    <name type="scientific">Desmospora profundinema</name>
    <dbReference type="NCBI Taxonomy" id="1571184"/>
    <lineage>
        <taxon>Bacteria</taxon>
        <taxon>Bacillati</taxon>
        <taxon>Bacillota</taxon>
        <taxon>Bacilli</taxon>
        <taxon>Bacillales</taxon>
        <taxon>Thermoactinomycetaceae</taxon>
        <taxon>Desmospora</taxon>
    </lineage>
</organism>
<accession>A0ABU1IJF9</accession>
<dbReference type="EMBL" id="JAVDQG010000002">
    <property type="protein sequence ID" value="MDR6224891.1"/>
    <property type="molecule type" value="Genomic_DNA"/>
</dbReference>
<reference evidence="1 2" key="1">
    <citation type="submission" date="2023-07" db="EMBL/GenBank/DDBJ databases">
        <title>Genomic Encyclopedia of Type Strains, Phase IV (KMG-IV): sequencing the most valuable type-strain genomes for metagenomic binning, comparative biology and taxonomic classification.</title>
        <authorList>
            <person name="Goeker M."/>
        </authorList>
    </citation>
    <scope>NUCLEOTIDE SEQUENCE [LARGE SCALE GENOMIC DNA]</scope>
    <source>
        <strain evidence="1 2">DSM 45903</strain>
    </source>
</reference>
<evidence type="ECO:0008006" key="3">
    <source>
        <dbReference type="Google" id="ProtNLM"/>
    </source>
</evidence>
<dbReference type="Pfam" id="PF02810">
    <property type="entry name" value="SEC-C"/>
    <property type="match status" value="1"/>
</dbReference>
<dbReference type="InterPro" id="IPR004027">
    <property type="entry name" value="SEC_C_motif"/>
</dbReference>
<proteinExistence type="predicted"/>
<dbReference type="SUPFAM" id="SSF103642">
    <property type="entry name" value="Sec-C motif"/>
    <property type="match status" value="1"/>
</dbReference>
<name>A0ABU1IJF9_9BACL</name>
<gene>
    <name evidence="1" type="ORF">JOE21_000882</name>
</gene>
<comment type="caution">
    <text evidence="1">The sequence shown here is derived from an EMBL/GenBank/DDBJ whole genome shotgun (WGS) entry which is preliminary data.</text>
</comment>
<keyword evidence="2" id="KW-1185">Reference proteome</keyword>
<sequence>MVGRNDPCPCGSGLKYKKCCERVVTIRSAEQVREERELKAKTKLLQDLIHWFKKRFSGETEKNWSRKFKEDLNLTLDQPIPRHFAFAYQFWLLFDAPCLDGLRPVEAWVERRGRPTDQELLAELCRVHLDCYEVKEKKEGTFVLYSLSDEGNYTVSQMEGVSPGMLLVTRLSRLGNRHELFGPYTSFGVEMRGEIEVYLKNRSRDGELNREFWQQNGLQILGWMMQRAREMDQLEKMAASADAAREVASAAEEVNTPAFAPEKKDPLPQLPVLSSDEAGMPEVVEQQLDQFQNRYVSQLQPKTQDLYLDSLHLFREYIAFHFGRHFTWSELKEEVFSHFFGVWYVDQGVGGPIRSKIFLNTMKHLFRWLRDEAICDRYPAFARVYTDLIRDLPRSFEARKWLWENGVAQESDEPSLAAKGTYMLTISSAGASLDTGETWIPIQLNTRSWPPTWLENRFWVRGTIHLQRDESLITEVEAVYPFFQLKQVEVVS</sequence>
<dbReference type="RefSeq" id="WP_309862825.1">
    <property type="nucleotide sequence ID" value="NZ_JAVDQG010000002.1"/>
</dbReference>
<evidence type="ECO:0000313" key="2">
    <source>
        <dbReference type="Proteomes" id="UP001185012"/>
    </source>
</evidence>
<protein>
    <recommendedName>
        <fullName evidence="3">SEC-C motif-containing protein</fullName>
    </recommendedName>
</protein>
<dbReference type="Proteomes" id="UP001185012">
    <property type="component" value="Unassembled WGS sequence"/>
</dbReference>